<dbReference type="Proteomes" id="UP001219525">
    <property type="component" value="Unassembled WGS sequence"/>
</dbReference>
<reference evidence="2" key="1">
    <citation type="submission" date="2023-03" db="EMBL/GenBank/DDBJ databases">
        <title>Massive genome expansion in bonnet fungi (Mycena s.s.) driven by repeated elements and novel gene families across ecological guilds.</title>
        <authorList>
            <consortium name="Lawrence Berkeley National Laboratory"/>
            <person name="Harder C.B."/>
            <person name="Miyauchi S."/>
            <person name="Viragh M."/>
            <person name="Kuo A."/>
            <person name="Thoen E."/>
            <person name="Andreopoulos B."/>
            <person name="Lu D."/>
            <person name="Skrede I."/>
            <person name="Drula E."/>
            <person name="Henrissat B."/>
            <person name="Morin E."/>
            <person name="Kohler A."/>
            <person name="Barry K."/>
            <person name="LaButti K."/>
            <person name="Morin E."/>
            <person name="Salamov A."/>
            <person name="Lipzen A."/>
            <person name="Mereny Z."/>
            <person name="Hegedus B."/>
            <person name="Baldrian P."/>
            <person name="Stursova M."/>
            <person name="Weitz H."/>
            <person name="Taylor A."/>
            <person name="Grigoriev I.V."/>
            <person name="Nagy L.G."/>
            <person name="Martin F."/>
            <person name="Kauserud H."/>
        </authorList>
    </citation>
    <scope>NUCLEOTIDE SEQUENCE</scope>
    <source>
        <strain evidence="2">9144</strain>
    </source>
</reference>
<gene>
    <name evidence="2" type="ORF">GGX14DRAFT_365428</name>
</gene>
<evidence type="ECO:0000313" key="3">
    <source>
        <dbReference type="Proteomes" id="UP001219525"/>
    </source>
</evidence>
<name>A0AAD6YE18_9AGAR</name>
<feature type="region of interest" description="Disordered" evidence="1">
    <location>
        <begin position="1"/>
        <end position="29"/>
    </location>
</feature>
<evidence type="ECO:0000313" key="2">
    <source>
        <dbReference type="EMBL" id="KAJ7208235.1"/>
    </source>
</evidence>
<accession>A0AAD6YE18</accession>
<keyword evidence="3" id="KW-1185">Reference proteome</keyword>
<sequence>MSYAFGDDQWHPAGGEDDDGWENVPIGTGIHSFPPGEEAILQSHAGGEAIMHQLMEGMRPGTRSYRVQKEVDAWQSQLPLLVDAYLQYKDVGIVETIGQWPLNVVGFDESGPRLFSHPPDIVRSNQTLIRQGYIGGSPEKPAIAFSIRTFEVYRQIHCVCPRYTIESLAKTLNHLHNVPRKAYLAEQLTTAYDAYLAILREVDLRIQKALGRDETWDWKNICPPCFYKLKNELPLTLSWLGSLDGNNSLKLIDSTFRVGVFGPSSVSSLEGRIQPKTSFAETGYIIFYLKYHPQCKVMTV</sequence>
<evidence type="ECO:0000256" key="1">
    <source>
        <dbReference type="SAM" id="MobiDB-lite"/>
    </source>
</evidence>
<protein>
    <submittedName>
        <fullName evidence="2">Uncharacterized protein</fullName>
    </submittedName>
</protein>
<dbReference type="AlphaFoldDB" id="A0AAD6YE18"/>
<proteinExistence type="predicted"/>
<comment type="caution">
    <text evidence="2">The sequence shown here is derived from an EMBL/GenBank/DDBJ whole genome shotgun (WGS) entry which is preliminary data.</text>
</comment>
<dbReference type="EMBL" id="JARJCW010000034">
    <property type="protein sequence ID" value="KAJ7208235.1"/>
    <property type="molecule type" value="Genomic_DNA"/>
</dbReference>
<organism evidence="2 3">
    <name type="scientific">Mycena pura</name>
    <dbReference type="NCBI Taxonomy" id="153505"/>
    <lineage>
        <taxon>Eukaryota</taxon>
        <taxon>Fungi</taxon>
        <taxon>Dikarya</taxon>
        <taxon>Basidiomycota</taxon>
        <taxon>Agaricomycotina</taxon>
        <taxon>Agaricomycetes</taxon>
        <taxon>Agaricomycetidae</taxon>
        <taxon>Agaricales</taxon>
        <taxon>Marasmiineae</taxon>
        <taxon>Mycenaceae</taxon>
        <taxon>Mycena</taxon>
    </lineage>
</organism>